<dbReference type="GO" id="GO:0005524">
    <property type="term" value="F:ATP binding"/>
    <property type="evidence" value="ECO:0007669"/>
    <property type="project" value="UniProtKB-KW"/>
</dbReference>
<comment type="caution">
    <text evidence="3">The sequence shown here is derived from an EMBL/GenBank/DDBJ whole genome shotgun (WGS) entry which is preliminary data.</text>
</comment>
<dbReference type="PANTHER" id="PTHR24223">
    <property type="entry name" value="ATP-BINDING CASSETTE SUB-FAMILY C"/>
    <property type="match status" value="1"/>
</dbReference>
<evidence type="ECO:0000256" key="2">
    <source>
        <dbReference type="ARBA" id="ARBA00022840"/>
    </source>
</evidence>
<evidence type="ECO:0000313" key="4">
    <source>
        <dbReference type="Proteomes" id="UP000886885"/>
    </source>
</evidence>
<proteinExistence type="predicted"/>
<gene>
    <name evidence="3" type="ORF">POTOM_057769</name>
</gene>
<dbReference type="OrthoDB" id="1929632at2759"/>
<sequence length="173" mass="18851">MHFSSFSYFLPSTANGKQLLDCAGNQERGQGQQKATDGEIFALISASQCHRPHVTGGMTGLRSIPRHLFYLYMVSVSEEGENWSPGFCLARTLMHKRKILVLDEATASIDSATDSIIQKTSQKETNESAVINVAHLITTVIESDLILVLDDDNVLECSSLAQLLTDSTSASQS</sequence>
<protein>
    <submittedName>
        <fullName evidence="3">Uncharacterized protein</fullName>
    </submittedName>
</protein>
<dbReference type="EMBL" id="JAAWWB010000036">
    <property type="protein sequence ID" value="KAG6740132.1"/>
    <property type="molecule type" value="Genomic_DNA"/>
</dbReference>
<organism evidence="3 4">
    <name type="scientific">Populus tomentosa</name>
    <name type="common">Chinese white poplar</name>
    <dbReference type="NCBI Taxonomy" id="118781"/>
    <lineage>
        <taxon>Eukaryota</taxon>
        <taxon>Viridiplantae</taxon>
        <taxon>Streptophyta</taxon>
        <taxon>Embryophyta</taxon>
        <taxon>Tracheophyta</taxon>
        <taxon>Spermatophyta</taxon>
        <taxon>Magnoliopsida</taxon>
        <taxon>eudicotyledons</taxon>
        <taxon>Gunneridae</taxon>
        <taxon>Pentapetalae</taxon>
        <taxon>rosids</taxon>
        <taxon>fabids</taxon>
        <taxon>Malpighiales</taxon>
        <taxon>Salicaceae</taxon>
        <taxon>Saliceae</taxon>
        <taxon>Populus</taxon>
    </lineage>
</organism>
<dbReference type="AlphaFoldDB" id="A0A8X7Y0B0"/>
<name>A0A8X7Y0B0_POPTO</name>
<dbReference type="Proteomes" id="UP000886885">
    <property type="component" value="Chromosome 18D"/>
</dbReference>
<evidence type="ECO:0000256" key="1">
    <source>
        <dbReference type="ARBA" id="ARBA00022741"/>
    </source>
</evidence>
<dbReference type="GO" id="GO:0016020">
    <property type="term" value="C:membrane"/>
    <property type="evidence" value="ECO:0007669"/>
    <property type="project" value="TreeGrafter"/>
</dbReference>
<accession>A0A8X7Y0B0</accession>
<evidence type="ECO:0000313" key="3">
    <source>
        <dbReference type="EMBL" id="KAG6740132.1"/>
    </source>
</evidence>
<keyword evidence="2" id="KW-0067">ATP-binding</keyword>
<keyword evidence="1" id="KW-0547">Nucleotide-binding</keyword>
<keyword evidence="4" id="KW-1185">Reference proteome</keyword>
<dbReference type="GO" id="GO:0042626">
    <property type="term" value="F:ATPase-coupled transmembrane transporter activity"/>
    <property type="evidence" value="ECO:0007669"/>
    <property type="project" value="TreeGrafter"/>
</dbReference>
<dbReference type="InterPro" id="IPR050173">
    <property type="entry name" value="ABC_transporter_C-like"/>
</dbReference>
<reference evidence="3" key="1">
    <citation type="journal article" date="2020" name="bioRxiv">
        <title>Hybrid origin of Populus tomentosa Carr. identified through genome sequencing and phylogenomic analysis.</title>
        <authorList>
            <person name="An X."/>
            <person name="Gao K."/>
            <person name="Chen Z."/>
            <person name="Li J."/>
            <person name="Yang X."/>
            <person name="Yang X."/>
            <person name="Zhou J."/>
            <person name="Guo T."/>
            <person name="Zhao T."/>
            <person name="Huang S."/>
            <person name="Miao D."/>
            <person name="Khan W.U."/>
            <person name="Rao P."/>
            <person name="Ye M."/>
            <person name="Lei B."/>
            <person name="Liao W."/>
            <person name="Wang J."/>
            <person name="Ji L."/>
            <person name="Li Y."/>
            <person name="Guo B."/>
            <person name="Mustafa N.S."/>
            <person name="Li S."/>
            <person name="Yun Q."/>
            <person name="Keller S.R."/>
            <person name="Mao J."/>
            <person name="Zhang R."/>
            <person name="Strauss S.H."/>
        </authorList>
    </citation>
    <scope>NUCLEOTIDE SEQUENCE</scope>
    <source>
        <strain evidence="3">GM15</strain>
        <tissue evidence="3">Leaf</tissue>
    </source>
</reference>
<dbReference type="PANTHER" id="PTHR24223:SF222">
    <property type="entry name" value="OS01G0902100 PROTEIN"/>
    <property type="match status" value="1"/>
</dbReference>